<dbReference type="EMBL" id="VSRR010151173">
    <property type="protein sequence ID" value="MPD06429.1"/>
    <property type="molecule type" value="Genomic_DNA"/>
</dbReference>
<proteinExistence type="predicted"/>
<keyword evidence="3" id="KW-1185">Reference proteome</keyword>
<evidence type="ECO:0000313" key="3">
    <source>
        <dbReference type="Proteomes" id="UP000324222"/>
    </source>
</evidence>
<name>A0A5B7KMB2_PORTR</name>
<protein>
    <submittedName>
        <fullName evidence="2">Uncharacterized protein</fullName>
    </submittedName>
</protein>
<evidence type="ECO:0000313" key="2">
    <source>
        <dbReference type="EMBL" id="MPD06429.1"/>
    </source>
</evidence>
<accession>A0A5B7KMB2</accession>
<sequence length="108" mass="11641">MFITGGLRSGADGSGVSRSLPPATAHSDFSCGSSKRLCARQECSRTLPNVSHEPYTVCITCRGSCNVSSRCEECAGWDVTVHGGFSQGWSGAVARREMWCEDGYLREE</sequence>
<evidence type="ECO:0000256" key="1">
    <source>
        <dbReference type="SAM" id="MobiDB-lite"/>
    </source>
</evidence>
<organism evidence="2 3">
    <name type="scientific">Portunus trituberculatus</name>
    <name type="common">Swimming crab</name>
    <name type="synonym">Neptunus trituberculatus</name>
    <dbReference type="NCBI Taxonomy" id="210409"/>
    <lineage>
        <taxon>Eukaryota</taxon>
        <taxon>Metazoa</taxon>
        <taxon>Ecdysozoa</taxon>
        <taxon>Arthropoda</taxon>
        <taxon>Crustacea</taxon>
        <taxon>Multicrustacea</taxon>
        <taxon>Malacostraca</taxon>
        <taxon>Eumalacostraca</taxon>
        <taxon>Eucarida</taxon>
        <taxon>Decapoda</taxon>
        <taxon>Pleocyemata</taxon>
        <taxon>Brachyura</taxon>
        <taxon>Eubrachyura</taxon>
        <taxon>Portunoidea</taxon>
        <taxon>Portunidae</taxon>
        <taxon>Portuninae</taxon>
        <taxon>Portunus</taxon>
    </lineage>
</organism>
<dbReference type="Proteomes" id="UP000324222">
    <property type="component" value="Unassembled WGS sequence"/>
</dbReference>
<feature type="region of interest" description="Disordered" evidence="1">
    <location>
        <begin position="1"/>
        <end position="31"/>
    </location>
</feature>
<gene>
    <name evidence="2" type="ORF">E2C01_102243</name>
</gene>
<reference evidence="2 3" key="1">
    <citation type="submission" date="2019-05" db="EMBL/GenBank/DDBJ databases">
        <title>Another draft genome of Portunus trituberculatus and its Hox gene families provides insights of decapod evolution.</title>
        <authorList>
            <person name="Jeong J.-H."/>
            <person name="Song I."/>
            <person name="Kim S."/>
            <person name="Choi T."/>
            <person name="Kim D."/>
            <person name="Ryu S."/>
            <person name="Kim W."/>
        </authorList>
    </citation>
    <scope>NUCLEOTIDE SEQUENCE [LARGE SCALE GENOMIC DNA]</scope>
    <source>
        <tissue evidence="2">Muscle</tissue>
    </source>
</reference>
<dbReference type="AlphaFoldDB" id="A0A5B7KMB2"/>
<comment type="caution">
    <text evidence="2">The sequence shown here is derived from an EMBL/GenBank/DDBJ whole genome shotgun (WGS) entry which is preliminary data.</text>
</comment>